<keyword evidence="3" id="KW-1185">Reference proteome</keyword>
<evidence type="ECO:0000313" key="2">
    <source>
        <dbReference type="EMBL" id="SDM04725.1"/>
    </source>
</evidence>
<keyword evidence="1" id="KW-0812">Transmembrane</keyword>
<feature type="transmembrane region" description="Helical" evidence="1">
    <location>
        <begin position="36"/>
        <end position="59"/>
    </location>
</feature>
<dbReference type="AlphaFoldDB" id="A0A1G9Q308"/>
<feature type="transmembrane region" description="Helical" evidence="1">
    <location>
        <begin position="392"/>
        <end position="409"/>
    </location>
</feature>
<dbReference type="GO" id="GO:0005886">
    <property type="term" value="C:plasma membrane"/>
    <property type="evidence" value="ECO:0007669"/>
    <property type="project" value="TreeGrafter"/>
</dbReference>
<keyword evidence="1" id="KW-1133">Transmembrane helix</keyword>
<dbReference type="PANTHER" id="PTHR38442:SF1">
    <property type="entry name" value="INNER MEMBRANE PROTEIN"/>
    <property type="match status" value="1"/>
</dbReference>
<sequence>MSFRKIANQMLATVFLLFMAVAMLKYHYPGNTAVTLVYVCLEGALIGGIADWFAVTALFGRPLGITWHTELIPRNRERIVQALTEVVEKDLLSVSAIRKRLAGIAFVEAFIDWVDEQGGQEYLAGVFARHGKAVWDDKDFQAIVGYLESLLRRNANEVDMANLFHPLLNQALERGKGEKLVDFILEELIGLVQKPSFRQAVFRYMQELKHKKARSLLEKAVVWLGEQTDSINVEEASNALCDELVVLLQELTDKDHLVRQWITVKLTAIAANVAGNRLWLDAMESWKLALVKQLQLTAALERVVTKTADGSYQPVSKWLAKQVHIYWTVFREDKALQGWFEARIKYAVYRLVKKEHHLIGLVVKSVLGNFTNRDLSRFVEAKAGQDLQWIRINGSIVGGIVALMLYMFLHNLYVPYVIPAIRNLAS</sequence>
<dbReference type="OrthoDB" id="9769590at2"/>
<feature type="transmembrane region" description="Helical" evidence="1">
    <location>
        <begin position="7"/>
        <end position="24"/>
    </location>
</feature>
<reference evidence="2 3" key="1">
    <citation type="submission" date="2016-10" db="EMBL/GenBank/DDBJ databases">
        <authorList>
            <person name="de Groot N.N."/>
        </authorList>
    </citation>
    <scope>NUCLEOTIDE SEQUENCE [LARGE SCALE GENOMIC DNA]</scope>
    <source>
        <strain evidence="2 3">DSM 1736</strain>
    </source>
</reference>
<organism evidence="2 3">
    <name type="scientific">Dendrosporobacter quercicolus</name>
    <dbReference type="NCBI Taxonomy" id="146817"/>
    <lineage>
        <taxon>Bacteria</taxon>
        <taxon>Bacillati</taxon>
        <taxon>Bacillota</taxon>
        <taxon>Negativicutes</taxon>
        <taxon>Selenomonadales</taxon>
        <taxon>Sporomusaceae</taxon>
        <taxon>Dendrosporobacter</taxon>
    </lineage>
</organism>
<dbReference type="PANTHER" id="PTHR38442">
    <property type="entry name" value="INNER MEMBRANE PROTEIN-RELATED"/>
    <property type="match status" value="1"/>
</dbReference>
<gene>
    <name evidence="2" type="ORF">SAMN04488502_1027</name>
</gene>
<proteinExistence type="predicted"/>
<name>A0A1G9Q308_9FIRM</name>
<accession>A0A1G9Q308</accession>
<dbReference type="STRING" id="146817.SAMN04488502_1027"/>
<dbReference type="Proteomes" id="UP000214880">
    <property type="component" value="Unassembled WGS sequence"/>
</dbReference>
<dbReference type="Pfam" id="PF04286">
    <property type="entry name" value="DUF445"/>
    <property type="match status" value="1"/>
</dbReference>
<dbReference type="RefSeq" id="WP_092069984.1">
    <property type="nucleotide sequence ID" value="NZ_FNHB01000002.1"/>
</dbReference>
<evidence type="ECO:0000256" key="1">
    <source>
        <dbReference type="SAM" id="Phobius"/>
    </source>
</evidence>
<dbReference type="InterPro" id="IPR007383">
    <property type="entry name" value="DUF445"/>
</dbReference>
<dbReference type="EMBL" id="FNHB01000002">
    <property type="protein sequence ID" value="SDM04725.1"/>
    <property type="molecule type" value="Genomic_DNA"/>
</dbReference>
<evidence type="ECO:0000313" key="3">
    <source>
        <dbReference type="Proteomes" id="UP000214880"/>
    </source>
</evidence>
<protein>
    <submittedName>
        <fullName evidence="2">Uncharacterized membrane-anchored protein YjiN, DUF445 family</fullName>
    </submittedName>
</protein>
<keyword evidence="1" id="KW-0472">Membrane</keyword>